<dbReference type="PANTHER" id="PTHR33333:SF32">
    <property type="entry name" value="PSAD1"/>
    <property type="match status" value="1"/>
</dbReference>
<dbReference type="AlphaFoldDB" id="A0A922JM34"/>
<keyword evidence="2" id="KW-1133">Transmembrane helix</keyword>
<evidence type="ECO:0000256" key="2">
    <source>
        <dbReference type="SAM" id="Phobius"/>
    </source>
</evidence>
<sequence>MGSSESKQNEKNNGGGGQADDDASEKAMAVGAMVAAGLIFCGLTALLSGSGTTSNRKTMKAPGRDARIFRDVFENNPAAYFRDLRK</sequence>
<feature type="region of interest" description="Disordered" evidence="1">
    <location>
        <begin position="1"/>
        <end position="26"/>
    </location>
</feature>
<dbReference type="OrthoDB" id="1724124at2759"/>
<keyword evidence="2" id="KW-0812">Transmembrane</keyword>
<organism evidence="3 4">
    <name type="scientific">Carya illinoinensis</name>
    <name type="common">Pecan</name>
    <dbReference type="NCBI Taxonomy" id="32201"/>
    <lineage>
        <taxon>Eukaryota</taxon>
        <taxon>Viridiplantae</taxon>
        <taxon>Streptophyta</taxon>
        <taxon>Embryophyta</taxon>
        <taxon>Tracheophyta</taxon>
        <taxon>Spermatophyta</taxon>
        <taxon>Magnoliopsida</taxon>
        <taxon>eudicotyledons</taxon>
        <taxon>Gunneridae</taxon>
        <taxon>Pentapetalae</taxon>
        <taxon>rosids</taxon>
        <taxon>fabids</taxon>
        <taxon>Fagales</taxon>
        <taxon>Juglandaceae</taxon>
        <taxon>Carya</taxon>
    </lineage>
</organism>
<dbReference type="Proteomes" id="UP000811246">
    <property type="component" value="Chromosome 5"/>
</dbReference>
<keyword evidence="2" id="KW-0472">Membrane</keyword>
<reference evidence="3" key="1">
    <citation type="submission" date="2021-01" db="EMBL/GenBank/DDBJ databases">
        <authorList>
            <person name="Lovell J.T."/>
            <person name="Bentley N."/>
            <person name="Bhattarai G."/>
            <person name="Jenkins J.W."/>
            <person name="Sreedasyam A."/>
            <person name="Alarcon Y."/>
            <person name="Bock C."/>
            <person name="Boston L."/>
            <person name="Carlson J."/>
            <person name="Cervantes K."/>
            <person name="Clermont K."/>
            <person name="Krom N."/>
            <person name="Kubenka K."/>
            <person name="Mamidi S."/>
            <person name="Mattison C."/>
            <person name="Monteros M."/>
            <person name="Pisani C."/>
            <person name="Plott C."/>
            <person name="Rajasekar S."/>
            <person name="Rhein H.S."/>
            <person name="Rohla C."/>
            <person name="Song M."/>
            <person name="Hilaire R.S."/>
            <person name="Shu S."/>
            <person name="Wells L."/>
            <person name="Wang X."/>
            <person name="Webber J."/>
            <person name="Heerema R.J."/>
            <person name="Klein P."/>
            <person name="Conner P."/>
            <person name="Grauke L."/>
            <person name="Grimwood J."/>
            <person name="Schmutz J."/>
            <person name="Randall J.J."/>
        </authorList>
    </citation>
    <scope>NUCLEOTIDE SEQUENCE</scope>
    <source>
        <tissue evidence="3">Leaf</tissue>
    </source>
</reference>
<dbReference type="EMBL" id="CM031829">
    <property type="protein sequence ID" value="KAG6712793.1"/>
    <property type="molecule type" value="Genomic_DNA"/>
</dbReference>
<evidence type="ECO:0000313" key="3">
    <source>
        <dbReference type="EMBL" id="KAG6712793.1"/>
    </source>
</evidence>
<dbReference type="InterPro" id="IPR039926">
    <property type="entry name" value="Egg_app_1"/>
</dbReference>
<protein>
    <submittedName>
        <fullName evidence="3">Uncharacterized protein</fullName>
    </submittedName>
</protein>
<comment type="caution">
    <text evidence="3">The sequence shown here is derived from an EMBL/GenBank/DDBJ whole genome shotgun (WGS) entry which is preliminary data.</text>
</comment>
<dbReference type="PANTHER" id="PTHR33333">
    <property type="entry name" value="ERYTHROCYTE MEMBRANE PROTEIN 1-LIKE"/>
    <property type="match status" value="1"/>
</dbReference>
<evidence type="ECO:0000256" key="1">
    <source>
        <dbReference type="SAM" id="MobiDB-lite"/>
    </source>
</evidence>
<name>A0A922JM34_CARIL</name>
<evidence type="ECO:0000313" key="4">
    <source>
        <dbReference type="Proteomes" id="UP000811246"/>
    </source>
</evidence>
<feature type="transmembrane region" description="Helical" evidence="2">
    <location>
        <begin position="27"/>
        <end position="47"/>
    </location>
</feature>
<proteinExistence type="predicted"/>
<accession>A0A922JM34</accession>
<gene>
    <name evidence="3" type="ORF">I3842_05G119600</name>
</gene>